<dbReference type="AlphaFoldDB" id="A0A6G1I649"/>
<reference evidence="3" key="1">
    <citation type="journal article" date="2020" name="Stud. Mycol.">
        <title>101 Dothideomycetes genomes: a test case for predicting lifestyles and emergence of pathogens.</title>
        <authorList>
            <person name="Haridas S."/>
            <person name="Albert R."/>
            <person name="Binder M."/>
            <person name="Bloem J."/>
            <person name="Labutti K."/>
            <person name="Salamov A."/>
            <person name="Andreopoulos B."/>
            <person name="Baker S."/>
            <person name="Barry K."/>
            <person name="Bills G."/>
            <person name="Bluhm B."/>
            <person name="Cannon C."/>
            <person name="Castanera R."/>
            <person name="Culley D."/>
            <person name="Daum C."/>
            <person name="Ezra D."/>
            <person name="Gonzalez J."/>
            <person name="Henrissat B."/>
            <person name="Kuo A."/>
            <person name="Liang C."/>
            <person name="Lipzen A."/>
            <person name="Lutzoni F."/>
            <person name="Magnuson J."/>
            <person name="Mondo S."/>
            <person name="Nolan M."/>
            <person name="Ohm R."/>
            <person name="Pangilinan J."/>
            <person name="Park H.-J."/>
            <person name="Ramirez L."/>
            <person name="Alfaro M."/>
            <person name="Sun H."/>
            <person name="Tritt A."/>
            <person name="Yoshinaga Y."/>
            <person name="Zwiers L.-H."/>
            <person name="Turgeon B."/>
            <person name="Goodwin S."/>
            <person name="Spatafora J."/>
            <person name="Crous P."/>
            <person name="Grigoriev I."/>
        </authorList>
    </citation>
    <scope>NUCLEOTIDE SEQUENCE</scope>
    <source>
        <strain evidence="3">CBS 262.69</strain>
    </source>
</reference>
<dbReference type="EMBL" id="ML996689">
    <property type="protein sequence ID" value="KAF2403778.1"/>
    <property type="molecule type" value="Genomic_DNA"/>
</dbReference>
<evidence type="ECO:0000256" key="2">
    <source>
        <dbReference type="SAM" id="Phobius"/>
    </source>
</evidence>
<proteinExistence type="predicted"/>
<gene>
    <name evidence="3" type="ORF">EJ06DRAFT_505083</name>
</gene>
<keyword evidence="2" id="KW-1133">Transmembrane helix</keyword>
<feature type="region of interest" description="Disordered" evidence="1">
    <location>
        <begin position="81"/>
        <end position="104"/>
    </location>
</feature>
<evidence type="ECO:0000313" key="4">
    <source>
        <dbReference type="Proteomes" id="UP000799640"/>
    </source>
</evidence>
<protein>
    <submittedName>
        <fullName evidence="3">Uncharacterized protein</fullName>
    </submittedName>
</protein>
<dbReference type="Proteomes" id="UP000799640">
    <property type="component" value="Unassembled WGS sequence"/>
</dbReference>
<sequence length="104" mass="11248">MSQPSTLLLSALALLGFIAAYIYLVGIPPEMKRKMEKKALETMGENKASYMLKDQIGKVPSTGDRDLDGLKNNVGNIAGRVMKNPLGDQAGERADDLTKPLTGR</sequence>
<feature type="transmembrane region" description="Helical" evidence="2">
    <location>
        <begin position="6"/>
        <end position="27"/>
    </location>
</feature>
<keyword evidence="4" id="KW-1185">Reference proteome</keyword>
<evidence type="ECO:0000313" key="3">
    <source>
        <dbReference type="EMBL" id="KAF2403778.1"/>
    </source>
</evidence>
<keyword evidence="2" id="KW-0812">Transmembrane</keyword>
<organism evidence="3 4">
    <name type="scientific">Trichodelitschia bisporula</name>
    <dbReference type="NCBI Taxonomy" id="703511"/>
    <lineage>
        <taxon>Eukaryota</taxon>
        <taxon>Fungi</taxon>
        <taxon>Dikarya</taxon>
        <taxon>Ascomycota</taxon>
        <taxon>Pezizomycotina</taxon>
        <taxon>Dothideomycetes</taxon>
        <taxon>Dothideomycetes incertae sedis</taxon>
        <taxon>Phaeotrichales</taxon>
        <taxon>Phaeotrichaceae</taxon>
        <taxon>Trichodelitschia</taxon>
    </lineage>
</organism>
<evidence type="ECO:0000256" key="1">
    <source>
        <dbReference type="SAM" id="MobiDB-lite"/>
    </source>
</evidence>
<name>A0A6G1I649_9PEZI</name>
<keyword evidence="2" id="KW-0472">Membrane</keyword>
<accession>A0A6G1I649</accession>
<dbReference type="OrthoDB" id="3001700at2759"/>